<gene>
    <name evidence="2" type="ORF">AU210_009039</name>
</gene>
<feature type="transmembrane region" description="Helical" evidence="1">
    <location>
        <begin position="12"/>
        <end position="35"/>
    </location>
</feature>
<reference evidence="2 3" key="2">
    <citation type="journal article" date="2017" name="Sci. Rep.">
        <title>A mobile pathogenicity chromosome in Fusarium oxysporum for infection of multiple cucurbit species.</title>
        <authorList>
            <person name="van Dam P."/>
            <person name="Fokkens L."/>
            <person name="Ayukawa Y."/>
            <person name="van der Gragt M."/>
            <person name="Ter Horst A."/>
            <person name="Brankovics B."/>
            <person name="Houterman P.M."/>
            <person name="Arie T."/>
            <person name="Rep M."/>
        </authorList>
    </citation>
    <scope>NUCLEOTIDE SEQUENCE [LARGE SCALE GENOMIC DNA]</scope>
    <source>
        <strain evidence="2 3">Forc016</strain>
    </source>
</reference>
<proteinExistence type="predicted"/>
<dbReference type="EMBL" id="MABQ02000006">
    <property type="protein sequence ID" value="PCD32801.1"/>
    <property type="molecule type" value="Genomic_DNA"/>
</dbReference>
<comment type="caution">
    <text evidence="2">The sequence shown here is derived from an EMBL/GenBank/DDBJ whole genome shotgun (WGS) entry which is preliminary data.</text>
</comment>
<keyword evidence="1" id="KW-0812">Transmembrane</keyword>
<name>A0A2H3GQ35_FUSOX</name>
<evidence type="ECO:0000313" key="3">
    <source>
        <dbReference type="Proteomes" id="UP000219602"/>
    </source>
</evidence>
<protein>
    <submittedName>
        <fullName evidence="2">Uncharacterized protein</fullName>
    </submittedName>
</protein>
<evidence type="ECO:0000256" key="1">
    <source>
        <dbReference type="SAM" id="Phobius"/>
    </source>
</evidence>
<evidence type="ECO:0000313" key="2">
    <source>
        <dbReference type="EMBL" id="PCD32801.1"/>
    </source>
</evidence>
<dbReference type="Proteomes" id="UP000219602">
    <property type="component" value="Chromosome 8"/>
</dbReference>
<keyword evidence="1" id="KW-1133">Transmembrane helix</keyword>
<sequence>MQSPTVLERPGSAIALTHFIISHSTTLRILILIVVANTQSARQNGTIPVSKQFTMKYKLLNTEVHKLRDGSPGHDDDAILGKLRSLEVSGVRHLSQMPDFRSLYKRRMKLMWNSPEEGETEYYPWVGNGTMEAAQQHIVAWATFALGAVHACQRMRDGFKDGVDSDWADEEDGN</sequence>
<dbReference type="AlphaFoldDB" id="A0A2H3GQ35"/>
<keyword evidence="1" id="KW-0472">Membrane</keyword>
<accession>A0A2H3GQ35</accession>
<reference evidence="2 3" key="1">
    <citation type="journal article" date="2016" name="Environ. Microbiol.">
        <title>Effector profiles distinguish formae speciales of Fusarium oxysporum.</title>
        <authorList>
            <person name="van Dam P."/>
            <person name="Fokkens L."/>
            <person name="Schmidt S.M."/>
            <person name="Linmans J.H."/>
            <person name="Kistler H.C."/>
            <person name="Ma L.J."/>
            <person name="Rep M."/>
        </authorList>
    </citation>
    <scope>NUCLEOTIDE SEQUENCE [LARGE SCALE GENOMIC DNA]</scope>
    <source>
        <strain evidence="2 3">Forc016</strain>
    </source>
</reference>
<organism evidence="2 3">
    <name type="scientific">Fusarium oxysporum f. sp. radicis-cucumerinum</name>
    <dbReference type="NCBI Taxonomy" id="327505"/>
    <lineage>
        <taxon>Eukaryota</taxon>
        <taxon>Fungi</taxon>
        <taxon>Dikarya</taxon>
        <taxon>Ascomycota</taxon>
        <taxon>Pezizomycotina</taxon>
        <taxon>Sordariomycetes</taxon>
        <taxon>Hypocreomycetidae</taxon>
        <taxon>Hypocreales</taxon>
        <taxon>Nectriaceae</taxon>
        <taxon>Fusarium</taxon>
        <taxon>Fusarium oxysporum species complex</taxon>
    </lineage>
</organism>